<sequence length="178" mass="20135">MARHTIDISLSEKSVNEAIRQLQQYKQSLQYKCELLVGRLAELGDKAAIMSVNESPLGRTVTLRVDRKPIQDGYQAILIATGKTVEVEDREPFYTLLAIEFGAGIHYNAVANPKADELGLGVGTYPGQVHAWDDTWWFWDEQSESWKPTHGVKATMPMYNATMEIVNQYKQIAREVFS</sequence>
<evidence type="ECO:0000313" key="1">
    <source>
        <dbReference type="EMBL" id="DAF90608.1"/>
    </source>
</evidence>
<proteinExistence type="predicted"/>
<dbReference type="EMBL" id="BK016032">
    <property type="protein sequence ID" value="DAF90608.1"/>
    <property type="molecule type" value="Genomic_DNA"/>
</dbReference>
<protein>
    <submittedName>
        <fullName evidence="1">Uncharacterized protein</fullName>
    </submittedName>
</protein>
<organism evidence="1">
    <name type="scientific">Siphoviridae sp. ctGDt6</name>
    <dbReference type="NCBI Taxonomy" id="2825408"/>
    <lineage>
        <taxon>Viruses</taxon>
        <taxon>Duplodnaviria</taxon>
        <taxon>Heunggongvirae</taxon>
        <taxon>Uroviricota</taxon>
        <taxon>Caudoviricetes</taxon>
    </lineage>
</organism>
<name>A0A8S5U815_9CAUD</name>
<accession>A0A8S5U815</accession>
<reference evidence="1" key="1">
    <citation type="journal article" date="2021" name="Proc. Natl. Acad. Sci. U.S.A.">
        <title>A Catalog of Tens of Thousands of Viruses from Human Metagenomes Reveals Hidden Associations with Chronic Diseases.</title>
        <authorList>
            <person name="Tisza M.J."/>
            <person name="Buck C.B."/>
        </authorList>
    </citation>
    <scope>NUCLEOTIDE SEQUENCE</scope>
    <source>
        <strain evidence="1">CtGDt6</strain>
    </source>
</reference>